<organism evidence="1 2">
    <name type="scientific">Stigmatella aurantiaca (strain DW4/3-1)</name>
    <dbReference type="NCBI Taxonomy" id="378806"/>
    <lineage>
        <taxon>Bacteria</taxon>
        <taxon>Pseudomonadati</taxon>
        <taxon>Myxococcota</taxon>
        <taxon>Myxococcia</taxon>
        <taxon>Myxococcales</taxon>
        <taxon>Cystobacterineae</taxon>
        <taxon>Archangiaceae</taxon>
        <taxon>Stigmatella</taxon>
    </lineage>
</organism>
<sequence>LQPLLLFRIVLDAQGGECLVLFQERIEPLDVLLELAQREIGAVEPQVLAARFLGRAEPSVGILVGGDARGGRLLLVFVLVAQDELPRGDGGVIVLAGRWPHEASNHRLGERVPEAEVLPEEDLAVLLFPEVGGLLAIQLSNPLGRHPLALV</sequence>
<gene>
    <name evidence="1" type="ORF">STIAU_6473</name>
</gene>
<accession>Q08YT9</accession>
<evidence type="ECO:0000313" key="2">
    <source>
        <dbReference type="Proteomes" id="UP000032702"/>
    </source>
</evidence>
<dbReference type="EMBL" id="AAMD01000076">
    <property type="protein sequence ID" value="EAU65628.1"/>
    <property type="molecule type" value="Genomic_DNA"/>
</dbReference>
<dbReference type="AlphaFoldDB" id="Q08YT9"/>
<evidence type="ECO:0000313" key="1">
    <source>
        <dbReference type="EMBL" id="EAU65628.1"/>
    </source>
</evidence>
<protein>
    <submittedName>
        <fullName evidence="1">Uncharacterized protein</fullName>
    </submittedName>
</protein>
<proteinExistence type="predicted"/>
<dbReference type="Proteomes" id="UP000032702">
    <property type="component" value="Unassembled WGS sequence"/>
</dbReference>
<reference evidence="1 2" key="1">
    <citation type="submission" date="2006-04" db="EMBL/GenBank/DDBJ databases">
        <authorList>
            <person name="Nierman W.C."/>
        </authorList>
    </citation>
    <scope>NUCLEOTIDE SEQUENCE [LARGE SCALE GENOMIC DNA]</scope>
    <source>
        <strain evidence="1 2">DW4/3-1</strain>
    </source>
</reference>
<feature type="non-terminal residue" evidence="1">
    <location>
        <position position="1"/>
    </location>
</feature>
<name>Q08YT9_STIAD</name>
<comment type="caution">
    <text evidence="1">The sequence shown here is derived from an EMBL/GenBank/DDBJ whole genome shotgun (WGS) entry which is preliminary data.</text>
</comment>